<dbReference type="Gene3D" id="1.10.630.10">
    <property type="entry name" value="Cytochrome P450"/>
    <property type="match status" value="2"/>
</dbReference>
<evidence type="ECO:0000256" key="1">
    <source>
        <dbReference type="ARBA" id="ARBA00001971"/>
    </source>
</evidence>
<keyword evidence="8" id="KW-1185">Reference proteome</keyword>
<keyword evidence="4" id="KW-0479">Metal-binding</keyword>
<dbReference type="SUPFAM" id="SSF48264">
    <property type="entry name" value="Cytochrome P450"/>
    <property type="match status" value="2"/>
</dbReference>
<evidence type="ECO:0000256" key="2">
    <source>
        <dbReference type="ARBA" id="ARBA00010617"/>
    </source>
</evidence>
<dbReference type="InterPro" id="IPR001128">
    <property type="entry name" value="Cyt_P450"/>
</dbReference>
<evidence type="ECO:0000313" key="8">
    <source>
        <dbReference type="Proteomes" id="UP000694387"/>
    </source>
</evidence>
<evidence type="ECO:0000256" key="5">
    <source>
        <dbReference type="ARBA" id="ARBA00023004"/>
    </source>
</evidence>
<proteinExistence type="inferred from homology"/>
<dbReference type="InterPro" id="IPR002401">
    <property type="entry name" value="Cyt_P450_E_grp-I"/>
</dbReference>
<evidence type="ECO:0000313" key="7">
    <source>
        <dbReference type="Ensembl" id="ENSEASP00005026867.2"/>
    </source>
</evidence>
<dbReference type="GO" id="GO:0019369">
    <property type="term" value="P:arachidonate metabolic process"/>
    <property type="evidence" value="ECO:0007669"/>
    <property type="project" value="TreeGrafter"/>
</dbReference>
<dbReference type="PANTHER" id="PTHR24300">
    <property type="entry name" value="CYTOCHROME P450 508A4-RELATED"/>
    <property type="match status" value="1"/>
</dbReference>
<feature type="region of interest" description="Disordered" evidence="6">
    <location>
        <begin position="147"/>
        <end position="177"/>
    </location>
</feature>
<dbReference type="PANTHER" id="PTHR24300:SF1">
    <property type="entry name" value="CYTOCHROME P450 2D6-RELATED"/>
    <property type="match status" value="1"/>
</dbReference>
<feature type="compositionally biased region" description="Basic and acidic residues" evidence="6">
    <location>
        <begin position="151"/>
        <end position="167"/>
    </location>
</feature>
<dbReference type="Pfam" id="PF00067">
    <property type="entry name" value="p450"/>
    <property type="match status" value="2"/>
</dbReference>
<dbReference type="GO" id="GO:0005506">
    <property type="term" value="F:iron ion binding"/>
    <property type="evidence" value="ECO:0007669"/>
    <property type="project" value="InterPro"/>
</dbReference>
<dbReference type="GO" id="GO:0016712">
    <property type="term" value="F:oxidoreductase activity, acting on paired donors, with incorporation or reduction of molecular oxygen, reduced flavin or flavoprotein as one donor, and incorporation of one atom of oxygen"/>
    <property type="evidence" value="ECO:0007669"/>
    <property type="project" value="TreeGrafter"/>
</dbReference>
<dbReference type="GO" id="GO:0020037">
    <property type="term" value="F:heme binding"/>
    <property type="evidence" value="ECO:0007669"/>
    <property type="project" value="InterPro"/>
</dbReference>
<reference evidence="7" key="3">
    <citation type="submission" date="2025-09" db="UniProtKB">
        <authorList>
            <consortium name="Ensembl"/>
        </authorList>
    </citation>
    <scope>IDENTIFICATION</scope>
</reference>
<comment type="similarity">
    <text evidence="2">Belongs to the cytochrome P450 family.</text>
</comment>
<dbReference type="AlphaFoldDB" id="A0A8C4MGF7"/>
<feature type="region of interest" description="Disordered" evidence="6">
    <location>
        <begin position="78"/>
        <end position="103"/>
    </location>
</feature>
<dbReference type="PRINTS" id="PR00463">
    <property type="entry name" value="EP450I"/>
</dbReference>
<keyword evidence="3" id="KW-0349">Heme</keyword>
<reference evidence="7" key="2">
    <citation type="submission" date="2025-08" db="UniProtKB">
        <authorList>
            <consortium name="Ensembl"/>
        </authorList>
    </citation>
    <scope>IDENTIFICATION</scope>
</reference>
<keyword evidence="5" id="KW-0408">Iron</keyword>
<dbReference type="GO" id="GO:0005737">
    <property type="term" value="C:cytoplasm"/>
    <property type="evidence" value="ECO:0007669"/>
    <property type="project" value="TreeGrafter"/>
</dbReference>
<evidence type="ECO:0000256" key="6">
    <source>
        <dbReference type="SAM" id="MobiDB-lite"/>
    </source>
</evidence>
<accession>A0A8C4MGF7</accession>
<name>A0A8C4MGF7_EQUAS</name>
<dbReference type="GeneTree" id="ENSGT00940000153331"/>
<dbReference type="InterPro" id="IPR050182">
    <property type="entry name" value="Cytochrome_P450_fam2"/>
</dbReference>
<dbReference type="GO" id="GO:0006805">
    <property type="term" value="P:xenobiotic metabolic process"/>
    <property type="evidence" value="ECO:0007669"/>
    <property type="project" value="TreeGrafter"/>
</dbReference>
<evidence type="ECO:0000256" key="3">
    <source>
        <dbReference type="ARBA" id="ARBA00022617"/>
    </source>
</evidence>
<sequence>PGDWVPQLRVGRDFSNALDPGLQLRRRFGDVFSLQLAWTPVVVLNGLAAIREALVHRGEDTSDRPRVPLLEHLGFGPQKEGKWRRGGQRPGQFGARSDPRSGRVTWLQGGGPAVKGRVKEFVGAAGAGRSLCQARVGRQLWAGLKRVGGSGHREPEGDVRVGGKEENGVSVGGVGGGPRLSVKGKRVAVGRGKSRTKTRPRGESWRAMWEGRGWDLSPARRICKVGAIWWQGEQGVIFARYGHTWREQRRFSVSTLRNFGLGKKSLEQWVTQEASYLCAAFADQAGECWAEGQETGVEAGEEEMEATP</sequence>
<organism evidence="7 8">
    <name type="scientific">Equus asinus</name>
    <name type="common">Donkey</name>
    <name type="synonym">Equus africanus asinus</name>
    <dbReference type="NCBI Taxonomy" id="9793"/>
    <lineage>
        <taxon>Eukaryota</taxon>
        <taxon>Metazoa</taxon>
        <taxon>Chordata</taxon>
        <taxon>Craniata</taxon>
        <taxon>Vertebrata</taxon>
        <taxon>Euteleostomi</taxon>
        <taxon>Mammalia</taxon>
        <taxon>Eutheria</taxon>
        <taxon>Laurasiatheria</taxon>
        <taxon>Perissodactyla</taxon>
        <taxon>Equidae</taxon>
        <taxon>Equus</taxon>
    </lineage>
</organism>
<reference evidence="7 8" key="1">
    <citation type="journal article" date="2020" name="Nat. Commun.">
        <title>Donkey genomes provide new insights into domestication and selection for coat color.</title>
        <authorList>
            <person name="Wang"/>
            <person name="C."/>
            <person name="Li"/>
            <person name="H."/>
            <person name="Guo"/>
            <person name="Y."/>
            <person name="Huang"/>
            <person name="J."/>
            <person name="Sun"/>
            <person name="Y."/>
            <person name="Min"/>
            <person name="J."/>
            <person name="Wang"/>
            <person name="J."/>
            <person name="Fang"/>
            <person name="X."/>
            <person name="Zhao"/>
            <person name="Z."/>
            <person name="Wang"/>
            <person name="S."/>
            <person name="Zhang"/>
            <person name="Y."/>
            <person name="Liu"/>
            <person name="Q."/>
            <person name="Jiang"/>
            <person name="Q."/>
            <person name="Wang"/>
            <person name="X."/>
            <person name="Guo"/>
            <person name="Y."/>
            <person name="Yang"/>
            <person name="C."/>
            <person name="Wang"/>
            <person name="Y."/>
            <person name="Tian"/>
            <person name="F."/>
            <person name="Zhuang"/>
            <person name="G."/>
            <person name="Fan"/>
            <person name="Y."/>
            <person name="Gao"/>
            <person name="Q."/>
            <person name="Li"/>
            <person name="Y."/>
            <person name="Ju"/>
            <person name="Z."/>
            <person name="Li"/>
            <person name="J."/>
            <person name="Li"/>
            <person name="R."/>
            <person name="Hou"/>
            <person name="M."/>
            <person name="Yang"/>
            <person name="G."/>
            <person name="Liu"/>
            <person name="G."/>
            <person name="Liu"/>
            <person name="W."/>
            <person name="Guo"/>
            <person name="J."/>
            <person name="Pan"/>
            <person name="S."/>
            <person name="Fan"/>
            <person name="G."/>
            <person name="Zhang"/>
            <person name="W."/>
            <person name="Zhang"/>
            <person name="R."/>
            <person name="Yu"/>
            <person name="J."/>
            <person name="Zhang"/>
            <person name="X."/>
            <person name="Yin"/>
            <person name="Q."/>
            <person name="Ji"/>
            <person name="C."/>
            <person name="Jin"/>
            <person name="Y."/>
            <person name="Yue"/>
            <person name="G."/>
            <person name="Liu"/>
            <person name="M."/>
            <person name="Xu"/>
            <person name="J."/>
            <person name="Liu"/>
            <person name="S."/>
            <person name="Jordana"/>
            <person name="J."/>
            <person name="Noce"/>
            <person name="A."/>
            <person name="Amills"/>
            <person name="M."/>
            <person name="Wu"/>
            <person name="D.D."/>
            <person name="Li"/>
            <person name="S."/>
            <person name="Zhou"/>
            <person name="X. and Zhong"/>
            <person name="J."/>
        </authorList>
    </citation>
    <scope>NUCLEOTIDE SEQUENCE [LARGE SCALE GENOMIC DNA]</scope>
</reference>
<evidence type="ECO:0000256" key="4">
    <source>
        <dbReference type="ARBA" id="ARBA00022723"/>
    </source>
</evidence>
<comment type="cofactor">
    <cofactor evidence="1">
        <name>heme</name>
        <dbReference type="ChEBI" id="CHEBI:30413"/>
    </cofactor>
</comment>
<dbReference type="InterPro" id="IPR036396">
    <property type="entry name" value="Cyt_P450_sf"/>
</dbReference>
<dbReference type="Proteomes" id="UP000694387">
    <property type="component" value="Chromosome 2"/>
</dbReference>
<dbReference type="Ensembl" id="ENSEAST00005029169.2">
    <property type="protein sequence ID" value="ENSEASP00005026867.2"/>
    <property type="gene ID" value="ENSEASG00005018312.2"/>
</dbReference>
<protein>
    <submittedName>
        <fullName evidence="7">Uncharacterized protein</fullName>
    </submittedName>
</protein>